<evidence type="ECO:0000256" key="5">
    <source>
        <dbReference type="SAM" id="MobiDB-lite"/>
    </source>
</evidence>
<keyword evidence="3" id="KW-0636">Prenylation</keyword>
<feature type="compositionally biased region" description="Gly residues" evidence="5">
    <location>
        <begin position="241"/>
        <end position="260"/>
    </location>
</feature>
<dbReference type="InterPro" id="IPR006121">
    <property type="entry name" value="HMA_dom"/>
</dbReference>
<keyword evidence="1" id="KW-0488">Methylation</keyword>
<feature type="compositionally biased region" description="Acidic residues" evidence="5">
    <location>
        <begin position="144"/>
        <end position="170"/>
    </location>
</feature>
<name>A0AAD3SB38_NEPGR</name>
<feature type="region of interest" description="Disordered" evidence="5">
    <location>
        <begin position="97"/>
        <end position="336"/>
    </location>
</feature>
<feature type="compositionally biased region" description="Gly residues" evidence="5">
    <location>
        <begin position="297"/>
        <end position="313"/>
    </location>
</feature>
<evidence type="ECO:0000256" key="4">
    <source>
        <dbReference type="ARBA" id="ARBA00024045"/>
    </source>
</evidence>
<dbReference type="Gene3D" id="3.30.70.100">
    <property type="match status" value="1"/>
</dbReference>
<sequence length="448" mass="46410">MSKQEVLKTQTYVLRVNIHCDCDGCRNKVKNLLQKIDGVFTVKIDAKQGKVTVAGNVDPATLIKKLNKSGKHAELWGGSQKNNQQLFNLGNQLKGVQIDNGGKGGKDNKSQNQKGGGQQTQQQQKIKGAKDQKSVKFNLPQQGDYDDLSGDEFDDYDEDYEFDDDDDYDDVFGHGHGTQSKNIPITGNNGRGQKGQSGNDKKAGNSNGKKGGGGGGGFNLSALMKGLTGKNGGKKGDGGKKGGGGGSNKGGNQNQGGGAAKKGSRSGGDAKKGGGGGNNAVGGANKKGSGPNANNNGNGGKKGGGGGGGGGKNEGFHEISVGKSGGGGNMGQQMGNYPMDPQMVNYPMGLQMGHNFPAVHGLPASGMMNGGGYYQGMGPALGNPYGQQQYMAMMMNQQRMMNGDGMHQPMMYGRPPPGVGYAPPPPPVYDPFTHMFSDENTASSCSIM</sequence>
<keyword evidence="2" id="KW-0479">Metal-binding</keyword>
<dbReference type="GO" id="GO:0046872">
    <property type="term" value="F:metal ion binding"/>
    <property type="evidence" value="ECO:0007669"/>
    <property type="project" value="UniProtKB-KW"/>
</dbReference>
<comment type="caution">
    <text evidence="7">The sequence shown here is derived from an EMBL/GenBank/DDBJ whole genome shotgun (WGS) entry which is preliminary data.</text>
</comment>
<dbReference type="CDD" id="cd00371">
    <property type="entry name" value="HMA"/>
    <property type="match status" value="1"/>
</dbReference>
<reference evidence="7" key="1">
    <citation type="submission" date="2023-05" db="EMBL/GenBank/DDBJ databases">
        <title>Nepenthes gracilis genome sequencing.</title>
        <authorList>
            <person name="Fukushima K."/>
        </authorList>
    </citation>
    <scope>NUCLEOTIDE SEQUENCE</scope>
    <source>
        <strain evidence="7">SING2019-196</strain>
    </source>
</reference>
<evidence type="ECO:0000256" key="1">
    <source>
        <dbReference type="ARBA" id="ARBA00022481"/>
    </source>
</evidence>
<gene>
    <name evidence="7" type="ORF">Nepgr_009602</name>
</gene>
<keyword evidence="8" id="KW-1185">Reference proteome</keyword>
<keyword evidence="3" id="KW-0449">Lipoprotein</keyword>
<accession>A0AAD3SB38</accession>
<dbReference type="AlphaFoldDB" id="A0AAD3SB38"/>
<feature type="compositionally biased region" description="Polar residues" evidence="5">
    <location>
        <begin position="177"/>
        <end position="188"/>
    </location>
</feature>
<dbReference type="EMBL" id="BSYO01000007">
    <property type="protein sequence ID" value="GMH07762.1"/>
    <property type="molecule type" value="Genomic_DNA"/>
</dbReference>
<dbReference type="SUPFAM" id="SSF55008">
    <property type="entry name" value="HMA, heavy metal-associated domain"/>
    <property type="match status" value="1"/>
</dbReference>
<dbReference type="PANTHER" id="PTHR45868">
    <property type="entry name" value="HEAVY METAL-ASSOCIATED ISOPRENYLATED PLANT PROTEIN 33-RELATED"/>
    <property type="match status" value="1"/>
</dbReference>
<dbReference type="InterPro" id="IPR036163">
    <property type="entry name" value="HMA_dom_sf"/>
</dbReference>
<feature type="compositionally biased region" description="Gly residues" evidence="5">
    <location>
        <begin position="209"/>
        <end position="218"/>
    </location>
</feature>
<dbReference type="Pfam" id="PF00403">
    <property type="entry name" value="HMA"/>
    <property type="match status" value="1"/>
</dbReference>
<evidence type="ECO:0000256" key="3">
    <source>
        <dbReference type="ARBA" id="ARBA00023289"/>
    </source>
</evidence>
<dbReference type="PANTHER" id="PTHR45868:SF93">
    <property type="entry name" value="OS12G0144600 PROTEIN"/>
    <property type="match status" value="1"/>
</dbReference>
<evidence type="ECO:0000256" key="2">
    <source>
        <dbReference type="ARBA" id="ARBA00022723"/>
    </source>
</evidence>
<dbReference type="PROSITE" id="PS50846">
    <property type="entry name" value="HMA_2"/>
    <property type="match status" value="1"/>
</dbReference>
<evidence type="ECO:0000259" key="6">
    <source>
        <dbReference type="PROSITE" id="PS50846"/>
    </source>
</evidence>
<feature type="domain" description="HMA" evidence="6">
    <location>
        <begin position="9"/>
        <end position="74"/>
    </location>
</feature>
<dbReference type="Proteomes" id="UP001279734">
    <property type="component" value="Unassembled WGS sequence"/>
</dbReference>
<evidence type="ECO:0000313" key="8">
    <source>
        <dbReference type="Proteomes" id="UP001279734"/>
    </source>
</evidence>
<organism evidence="7 8">
    <name type="scientific">Nepenthes gracilis</name>
    <name type="common">Slender pitcher plant</name>
    <dbReference type="NCBI Taxonomy" id="150966"/>
    <lineage>
        <taxon>Eukaryota</taxon>
        <taxon>Viridiplantae</taxon>
        <taxon>Streptophyta</taxon>
        <taxon>Embryophyta</taxon>
        <taxon>Tracheophyta</taxon>
        <taxon>Spermatophyta</taxon>
        <taxon>Magnoliopsida</taxon>
        <taxon>eudicotyledons</taxon>
        <taxon>Gunneridae</taxon>
        <taxon>Pentapetalae</taxon>
        <taxon>Caryophyllales</taxon>
        <taxon>Nepenthaceae</taxon>
        <taxon>Nepenthes</taxon>
    </lineage>
</organism>
<proteinExistence type="inferred from homology"/>
<comment type="similarity">
    <text evidence="4">Belongs to the HIPP family.</text>
</comment>
<feature type="compositionally biased region" description="Low complexity" evidence="5">
    <location>
        <begin position="281"/>
        <end position="296"/>
    </location>
</feature>
<protein>
    <recommendedName>
        <fullName evidence="6">HMA domain-containing protein</fullName>
    </recommendedName>
</protein>
<evidence type="ECO:0000313" key="7">
    <source>
        <dbReference type="EMBL" id="GMH07762.1"/>
    </source>
</evidence>